<comment type="caution">
    <text evidence="1">The sequence shown here is derived from an EMBL/GenBank/DDBJ whole genome shotgun (WGS) entry which is preliminary data.</text>
</comment>
<feature type="non-terminal residue" evidence="1">
    <location>
        <position position="219"/>
    </location>
</feature>
<gene>
    <name evidence="1" type="ORF">S06H3_37027</name>
</gene>
<dbReference type="AlphaFoldDB" id="X1MQP5"/>
<name>X1MQP5_9ZZZZ</name>
<protein>
    <submittedName>
        <fullName evidence="1">Uncharacterized protein</fullName>
    </submittedName>
</protein>
<proteinExistence type="predicted"/>
<organism evidence="1">
    <name type="scientific">marine sediment metagenome</name>
    <dbReference type="NCBI Taxonomy" id="412755"/>
    <lineage>
        <taxon>unclassified sequences</taxon>
        <taxon>metagenomes</taxon>
        <taxon>ecological metagenomes</taxon>
    </lineage>
</organism>
<dbReference type="EMBL" id="BARV01022458">
    <property type="protein sequence ID" value="GAI20366.1"/>
    <property type="molecule type" value="Genomic_DNA"/>
</dbReference>
<reference evidence="1" key="1">
    <citation type="journal article" date="2014" name="Front. Microbiol.">
        <title>High frequency of phylogenetically diverse reductive dehalogenase-homologous genes in deep subseafloor sedimentary metagenomes.</title>
        <authorList>
            <person name="Kawai M."/>
            <person name="Futagami T."/>
            <person name="Toyoda A."/>
            <person name="Takaki Y."/>
            <person name="Nishi S."/>
            <person name="Hori S."/>
            <person name="Arai W."/>
            <person name="Tsubouchi T."/>
            <person name="Morono Y."/>
            <person name="Uchiyama I."/>
            <person name="Ito T."/>
            <person name="Fujiyama A."/>
            <person name="Inagaki F."/>
            <person name="Takami H."/>
        </authorList>
    </citation>
    <scope>NUCLEOTIDE SEQUENCE</scope>
    <source>
        <strain evidence="1">Expedition CK06-06</strain>
    </source>
</reference>
<accession>X1MQP5</accession>
<sequence>MKETGIMMSTEMVKAILDGRKTMTRRTWGLEKVNKNPDNFWLLDFISNNTIAVFDQPSGEIITIKCPYGGVGDWLWVKETFWIEHDSDWDEYSGKLLDCGINIAEDDWAEVRYCATDMEPSGDYVPLSVYSKRPSIHMPRWASRIWRQITEIRAERLQDITEGDARSEGIDASNAIEWYGEDDPNYPDEFNAQISFKYLWDSLNAKAGHGWDKNEWVWP</sequence>
<evidence type="ECO:0000313" key="1">
    <source>
        <dbReference type="EMBL" id="GAI20366.1"/>
    </source>
</evidence>